<evidence type="ECO:0000259" key="3">
    <source>
        <dbReference type="Pfam" id="PF23275"/>
    </source>
</evidence>
<accession>A0ABU1XBJ4</accession>
<evidence type="ECO:0000256" key="2">
    <source>
        <dbReference type="SAM" id="MobiDB-lite"/>
    </source>
</evidence>
<dbReference type="InterPro" id="IPR057037">
    <property type="entry name" value="TPR_rep_actino"/>
</dbReference>
<dbReference type="RefSeq" id="WP_310399454.1">
    <property type="nucleotide sequence ID" value="NZ_JAVDWW010000002.1"/>
</dbReference>
<feature type="region of interest" description="Disordered" evidence="2">
    <location>
        <begin position="495"/>
        <end position="514"/>
    </location>
</feature>
<evidence type="ECO:0000313" key="4">
    <source>
        <dbReference type="EMBL" id="MDR7167918.1"/>
    </source>
</evidence>
<feature type="coiled-coil region" evidence="1">
    <location>
        <begin position="122"/>
        <end position="156"/>
    </location>
</feature>
<keyword evidence="1" id="KW-0175">Coiled coil</keyword>
<feature type="compositionally biased region" description="Basic and acidic residues" evidence="2">
    <location>
        <begin position="561"/>
        <end position="577"/>
    </location>
</feature>
<keyword evidence="5" id="KW-1185">Reference proteome</keyword>
<dbReference type="Proteomes" id="UP001251217">
    <property type="component" value="Unassembled WGS sequence"/>
</dbReference>
<feature type="domain" description="TPR repeat" evidence="3">
    <location>
        <begin position="207"/>
        <end position="469"/>
    </location>
</feature>
<sequence>MPSRSELDRWNLQTLKEWAAEIHTGNEKLLEEIDKARKYFDDVGYNWTGTAFYAAYDRIGQDHDEARKVYADIADFLDKFGPAVDSVSSHRDVLRSKVSEAEQTQVTVADNWACSGTNHADVQVHQEAIDTAYRELTQTEAELERLLTDRSELIRAAGDLFGSSIEVDEAPTAGTRLGSEDGKRLADAARSGDTAAIDAVAADMPQFHLTPKDLQDLADGKQVTDIPADLQDYYRSFFQASGKDGLFALSDRLTEGEKMAQMAGSTTSPASVQRDNLANAIMMMSNENVGSTGPDGKFRGGGIGELPGYMQHLVSDRLESNPPKTAIEMKNRLGDQTKFAQLLGEANPGFIPGKGLAGQMATTAASMAGYVDGHTPNVNDMVDRFRHVGATGIADSFFDEDKPKIDAAAKSYLDLATRNHEADFNLLTSPTDQVRTPGDMYADPKTFRDEIFNHDWGDKGKVASHLYSWAGDHAHEQTPDGDLSRKTLAELPKVFAPTSHDPNHPNQLATSGGHTAFQNNADLFKKNPELATGLSKVLAPNLDALSDPDQGQTKTWPFPDANDHTYPRPPTDDVRLGRDDGDRLLFLANQSEDGRNLLETSRALRESAIYDQAMREGGNNVGEWLANNEDYSHMQSLNDRMTVQHYNALFYQDNMNAEHTAQHLQEVYESKQKAADVAKSIVSDAIPFSNAVKPATSLLPNALGNPADKYLNSLPDKWMDSAISAWNHKPDPVHVQDPSISQISSEINRETNNRLLDAAYRNGQLPPNLLNGNGTGPVHLEDNSSPAMQNAITNYMHGRQLGSYISEAQQSGDIAILRDLKDDRAKLQNFLNSGSETVDPKK</sequence>
<dbReference type="EMBL" id="JAVDWW010000002">
    <property type="protein sequence ID" value="MDR7167918.1"/>
    <property type="molecule type" value="Genomic_DNA"/>
</dbReference>
<gene>
    <name evidence="4" type="ORF">J2W56_001637</name>
</gene>
<proteinExistence type="predicted"/>
<evidence type="ECO:0000313" key="5">
    <source>
        <dbReference type="Proteomes" id="UP001251217"/>
    </source>
</evidence>
<protein>
    <recommendedName>
        <fullName evidence="3">TPR repeat domain-containing protein</fullName>
    </recommendedName>
</protein>
<evidence type="ECO:0000256" key="1">
    <source>
        <dbReference type="SAM" id="Coils"/>
    </source>
</evidence>
<feature type="compositionally biased region" description="Polar residues" evidence="2">
    <location>
        <begin position="504"/>
        <end position="514"/>
    </location>
</feature>
<feature type="region of interest" description="Disordered" evidence="2">
    <location>
        <begin position="766"/>
        <end position="785"/>
    </location>
</feature>
<name>A0ABU1XBJ4_9NOCA</name>
<reference evidence="4 5" key="1">
    <citation type="submission" date="2023-07" db="EMBL/GenBank/DDBJ databases">
        <title>Sorghum-associated microbial communities from plants grown in Nebraska, USA.</title>
        <authorList>
            <person name="Schachtman D."/>
        </authorList>
    </citation>
    <scope>NUCLEOTIDE SEQUENCE [LARGE SCALE GENOMIC DNA]</scope>
    <source>
        <strain evidence="4 5">4272</strain>
    </source>
</reference>
<organism evidence="4 5">
    <name type="scientific">Nocardia kruczakiae</name>
    <dbReference type="NCBI Taxonomy" id="261477"/>
    <lineage>
        <taxon>Bacteria</taxon>
        <taxon>Bacillati</taxon>
        <taxon>Actinomycetota</taxon>
        <taxon>Actinomycetes</taxon>
        <taxon>Mycobacteriales</taxon>
        <taxon>Nocardiaceae</taxon>
        <taxon>Nocardia</taxon>
    </lineage>
</organism>
<feature type="region of interest" description="Disordered" evidence="2">
    <location>
        <begin position="544"/>
        <end position="577"/>
    </location>
</feature>
<comment type="caution">
    <text evidence="4">The sequence shown here is derived from an EMBL/GenBank/DDBJ whole genome shotgun (WGS) entry which is preliminary data.</text>
</comment>
<dbReference type="Pfam" id="PF23275">
    <property type="entry name" value="TPR_23"/>
    <property type="match status" value="1"/>
</dbReference>